<reference evidence="2 3" key="1">
    <citation type="submission" date="2016-10" db="EMBL/GenBank/DDBJ databases">
        <authorList>
            <person name="de Groot N.N."/>
        </authorList>
    </citation>
    <scope>NUCLEOTIDE SEQUENCE [LARGE SCALE GENOMIC DNA]</scope>
    <source>
        <strain evidence="2 3">A52C2</strain>
    </source>
</reference>
<evidence type="ECO:0000256" key="1">
    <source>
        <dbReference type="SAM" id="MobiDB-lite"/>
    </source>
</evidence>
<keyword evidence="3" id="KW-1185">Reference proteome</keyword>
<evidence type="ECO:0000313" key="3">
    <source>
        <dbReference type="Proteomes" id="UP000199647"/>
    </source>
</evidence>
<dbReference type="RefSeq" id="WP_092496869.1">
    <property type="nucleotide sequence ID" value="NZ_FOFG01000008.1"/>
</dbReference>
<feature type="region of interest" description="Disordered" evidence="1">
    <location>
        <begin position="1"/>
        <end position="64"/>
    </location>
</feature>
<dbReference type="EMBL" id="FOFG01000008">
    <property type="protein sequence ID" value="SEQ85521.1"/>
    <property type="molecule type" value="Genomic_DNA"/>
</dbReference>
<proteinExistence type="predicted"/>
<organism evidence="2 3">
    <name type="scientific">Faunimonas pinastri</name>
    <dbReference type="NCBI Taxonomy" id="1855383"/>
    <lineage>
        <taxon>Bacteria</taxon>
        <taxon>Pseudomonadati</taxon>
        <taxon>Pseudomonadota</taxon>
        <taxon>Alphaproteobacteria</taxon>
        <taxon>Hyphomicrobiales</taxon>
        <taxon>Afifellaceae</taxon>
        <taxon>Faunimonas</taxon>
    </lineage>
</organism>
<gene>
    <name evidence="2" type="ORF">SAMN05216548_108102</name>
</gene>
<name>A0A1H9JEU0_9HYPH</name>
<feature type="compositionally biased region" description="Basic and acidic residues" evidence="1">
    <location>
        <begin position="1"/>
        <end position="28"/>
    </location>
</feature>
<accession>A0A1H9JEU0</accession>
<dbReference type="AlphaFoldDB" id="A0A1H9JEU0"/>
<feature type="compositionally biased region" description="Polar residues" evidence="1">
    <location>
        <begin position="43"/>
        <end position="55"/>
    </location>
</feature>
<evidence type="ECO:0000313" key="2">
    <source>
        <dbReference type="EMBL" id="SEQ85521.1"/>
    </source>
</evidence>
<protein>
    <submittedName>
        <fullName evidence="2">Uncharacterized protein</fullName>
    </submittedName>
</protein>
<sequence length="64" mass="7129">MPYDPKTLDPDRTPKIEESSVPDSRGDYRGAYGYGRRAHGSDPNASYGFQPSGKTLSPRILRRS</sequence>
<dbReference type="Proteomes" id="UP000199647">
    <property type="component" value="Unassembled WGS sequence"/>
</dbReference>